<keyword evidence="3" id="KW-1185">Reference proteome</keyword>
<evidence type="ECO:0000313" key="3">
    <source>
        <dbReference type="Proteomes" id="UP000799423"/>
    </source>
</evidence>
<evidence type="ECO:0000256" key="1">
    <source>
        <dbReference type="SAM" id="MobiDB-lite"/>
    </source>
</evidence>
<name>A0A6A7BLY4_9PLEO</name>
<feature type="region of interest" description="Disordered" evidence="1">
    <location>
        <begin position="93"/>
        <end position="112"/>
    </location>
</feature>
<sequence length="290" mass="30626">MAAVSAAVSTSTVPRQPWGCAGREQAGGVASGYVPRANHTAAGSWPMVVVLSCSPLGCLPRRCSAAHTSRAGHRRGHRAARLVRCIASPRQSTTVSPLVSPPEAASYHGSRAAERSAARVHRALATGSEPLQITGAGRPKAAARSGQPEPSQSHFSTVARLPTRLAAALHLHACRAPQTTPPARISAASLFSRLHRQRVCSVRLGWAFFLARVTVPGRCRRFLLHIPPAPLFGPPTQRASWPSQLVLFCAPARCPLPVGSFPCAVVHDRAECILSDTPPPPACRPLGRPA</sequence>
<feature type="region of interest" description="Disordered" evidence="1">
    <location>
        <begin position="127"/>
        <end position="156"/>
    </location>
</feature>
<dbReference type="AlphaFoldDB" id="A0A6A7BLY4"/>
<gene>
    <name evidence="2" type="ORF">T440DRAFT_524028</name>
</gene>
<proteinExistence type="predicted"/>
<evidence type="ECO:0000313" key="2">
    <source>
        <dbReference type="EMBL" id="KAF2856480.1"/>
    </source>
</evidence>
<dbReference type="EMBL" id="MU006288">
    <property type="protein sequence ID" value="KAF2856480.1"/>
    <property type="molecule type" value="Genomic_DNA"/>
</dbReference>
<organism evidence="2 3">
    <name type="scientific">Plenodomus tracheiphilus IPT5</name>
    <dbReference type="NCBI Taxonomy" id="1408161"/>
    <lineage>
        <taxon>Eukaryota</taxon>
        <taxon>Fungi</taxon>
        <taxon>Dikarya</taxon>
        <taxon>Ascomycota</taxon>
        <taxon>Pezizomycotina</taxon>
        <taxon>Dothideomycetes</taxon>
        <taxon>Pleosporomycetidae</taxon>
        <taxon>Pleosporales</taxon>
        <taxon>Pleosporineae</taxon>
        <taxon>Leptosphaeriaceae</taxon>
        <taxon>Plenodomus</taxon>
    </lineage>
</organism>
<dbReference type="Proteomes" id="UP000799423">
    <property type="component" value="Unassembled WGS sequence"/>
</dbReference>
<protein>
    <submittedName>
        <fullName evidence="2">Uncharacterized protein</fullName>
    </submittedName>
</protein>
<reference evidence="2" key="1">
    <citation type="submission" date="2020-01" db="EMBL/GenBank/DDBJ databases">
        <authorList>
            <consortium name="DOE Joint Genome Institute"/>
            <person name="Haridas S."/>
            <person name="Albert R."/>
            <person name="Binder M."/>
            <person name="Bloem J."/>
            <person name="Labutti K."/>
            <person name="Salamov A."/>
            <person name="Andreopoulos B."/>
            <person name="Baker S.E."/>
            <person name="Barry K."/>
            <person name="Bills G."/>
            <person name="Bluhm B.H."/>
            <person name="Cannon C."/>
            <person name="Castanera R."/>
            <person name="Culley D.E."/>
            <person name="Daum C."/>
            <person name="Ezra D."/>
            <person name="Gonzalez J.B."/>
            <person name="Henrissat B."/>
            <person name="Kuo A."/>
            <person name="Liang C."/>
            <person name="Lipzen A."/>
            <person name="Lutzoni F."/>
            <person name="Magnuson J."/>
            <person name="Mondo S."/>
            <person name="Nolan M."/>
            <person name="Ohm R."/>
            <person name="Pangilinan J."/>
            <person name="Park H.-J."/>
            <person name="Ramirez L."/>
            <person name="Alfaro M."/>
            <person name="Sun H."/>
            <person name="Tritt A."/>
            <person name="Yoshinaga Y."/>
            <person name="Zwiers L.-H."/>
            <person name="Turgeon B.G."/>
            <person name="Goodwin S.B."/>
            <person name="Spatafora J.W."/>
            <person name="Crous P.W."/>
            <person name="Grigoriev I.V."/>
        </authorList>
    </citation>
    <scope>NUCLEOTIDE SEQUENCE</scope>
    <source>
        <strain evidence="2">IPT5</strain>
    </source>
</reference>
<accession>A0A6A7BLY4</accession>